<comment type="caution">
    <text evidence="3">The sequence shown here is derived from an EMBL/GenBank/DDBJ whole genome shotgun (WGS) entry which is preliminary data.</text>
</comment>
<accession>H0JZ18</accession>
<evidence type="ECO:0000256" key="1">
    <source>
        <dbReference type="SAM" id="MobiDB-lite"/>
    </source>
</evidence>
<organism evidence="3 4">
    <name type="scientific">Rhodococcus pyridinivorans AK37</name>
    <dbReference type="NCBI Taxonomy" id="1114960"/>
    <lineage>
        <taxon>Bacteria</taxon>
        <taxon>Bacillati</taxon>
        <taxon>Actinomycetota</taxon>
        <taxon>Actinomycetes</taxon>
        <taxon>Mycobacteriales</taxon>
        <taxon>Nocardiaceae</taxon>
        <taxon>Rhodococcus</taxon>
    </lineage>
</organism>
<dbReference type="PANTHER" id="PTHR22642:SF2">
    <property type="entry name" value="PROTEIN LONG AFTER FAR-RED 3"/>
    <property type="match status" value="1"/>
</dbReference>
<reference evidence="3 4" key="1">
    <citation type="submission" date="2011-12" db="EMBL/GenBank/DDBJ databases">
        <authorList>
            <person name="Kriszt B."/>
            <person name="Tancsics A."/>
            <person name="Cserhati M."/>
            <person name="Toth A."/>
            <person name="Nagy I."/>
            <person name="Horvath B."/>
            <person name="Tamura T."/>
            <person name="Kukolya J."/>
            <person name="Szoboszlay S."/>
        </authorList>
    </citation>
    <scope>NUCLEOTIDE SEQUENCE [LARGE SCALE GENOMIC DNA]</scope>
    <source>
        <strain evidence="3 4">AK37</strain>
    </source>
</reference>
<protein>
    <submittedName>
        <fullName evidence="3">Amidase</fullName>
    </submittedName>
</protein>
<feature type="non-terminal residue" evidence="3">
    <location>
        <position position="1"/>
    </location>
</feature>
<dbReference type="InterPro" id="IPR032466">
    <property type="entry name" value="Metal_Hydrolase"/>
</dbReference>
<evidence type="ECO:0000313" key="3">
    <source>
        <dbReference type="EMBL" id="EHK80289.1"/>
    </source>
</evidence>
<dbReference type="Gene3D" id="3.20.20.140">
    <property type="entry name" value="Metal-dependent hydrolases"/>
    <property type="match status" value="1"/>
</dbReference>
<feature type="region of interest" description="Disordered" evidence="1">
    <location>
        <begin position="122"/>
        <end position="143"/>
    </location>
</feature>
<gene>
    <name evidence="3" type="ORF">AK37_25140</name>
</gene>
<feature type="non-terminal residue" evidence="3">
    <location>
        <position position="143"/>
    </location>
</feature>
<dbReference type="SUPFAM" id="SSF51556">
    <property type="entry name" value="Metallo-dependent hydrolases"/>
    <property type="match status" value="1"/>
</dbReference>
<sequence length="143" mass="14959">SIGSHTAALARPYDDLPDCCGTRYLTEDELTAHVRACTSAGIQAGFHVIGDAATTAAVAAFEAVAAEVGGPVLAARGHRLEHGESLTVAQAEVLSRYGVIASMQPSFDALWGRGGRDVRAAARQRRTGRCGRSPSARRRRSAG</sequence>
<dbReference type="AlphaFoldDB" id="H0JZ18"/>
<evidence type="ECO:0000259" key="2">
    <source>
        <dbReference type="Pfam" id="PF07969"/>
    </source>
</evidence>
<evidence type="ECO:0000313" key="4">
    <source>
        <dbReference type="Proteomes" id="UP000005064"/>
    </source>
</evidence>
<dbReference type="EMBL" id="AHBW01000088">
    <property type="protein sequence ID" value="EHK80289.1"/>
    <property type="molecule type" value="Genomic_DNA"/>
</dbReference>
<dbReference type="Pfam" id="PF07969">
    <property type="entry name" value="Amidohydro_3"/>
    <property type="match status" value="1"/>
</dbReference>
<feature type="domain" description="Amidohydrolase 3" evidence="2">
    <location>
        <begin position="2"/>
        <end position="117"/>
    </location>
</feature>
<dbReference type="Proteomes" id="UP000005064">
    <property type="component" value="Unassembled WGS sequence"/>
</dbReference>
<proteinExistence type="predicted"/>
<dbReference type="PANTHER" id="PTHR22642">
    <property type="entry name" value="IMIDAZOLONEPROPIONASE"/>
    <property type="match status" value="1"/>
</dbReference>
<name>H0JZ18_9NOCA</name>
<dbReference type="InterPro" id="IPR013108">
    <property type="entry name" value="Amidohydro_3"/>
</dbReference>